<feature type="domain" description="CheW-like" evidence="1">
    <location>
        <begin position="21"/>
        <end position="88"/>
    </location>
</feature>
<evidence type="ECO:0000313" key="3">
    <source>
        <dbReference type="Proteomes" id="UP001352263"/>
    </source>
</evidence>
<dbReference type="RefSeq" id="WP_326510211.1">
    <property type="nucleotide sequence ID" value="NZ_JAWIIV010000062.1"/>
</dbReference>
<dbReference type="Gene3D" id="2.40.50.180">
    <property type="entry name" value="CheA-289, Domain 4"/>
    <property type="match status" value="1"/>
</dbReference>
<proteinExistence type="predicted"/>
<dbReference type="Proteomes" id="UP001352263">
    <property type="component" value="Unassembled WGS sequence"/>
</dbReference>
<dbReference type="InterPro" id="IPR036061">
    <property type="entry name" value="CheW-like_dom_sf"/>
</dbReference>
<reference evidence="2 3" key="1">
    <citation type="submission" date="2023-10" db="EMBL/GenBank/DDBJ databases">
        <title>Noviherbaspirillum sp. CPCC 100848 genome assembly.</title>
        <authorList>
            <person name="Li X.Y."/>
            <person name="Fang X.M."/>
        </authorList>
    </citation>
    <scope>NUCLEOTIDE SEQUENCE [LARGE SCALE GENOMIC DNA]</scope>
    <source>
        <strain evidence="2 3">CPCC 100848</strain>
    </source>
</reference>
<protein>
    <submittedName>
        <fullName evidence="2">Chemotaxis protein CheW</fullName>
    </submittedName>
</protein>
<organism evidence="2 3">
    <name type="scientific">Noviherbaspirillum album</name>
    <dbReference type="NCBI Taxonomy" id="3080276"/>
    <lineage>
        <taxon>Bacteria</taxon>
        <taxon>Pseudomonadati</taxon>
        <taxon>Pseudomonadota</taxon>
        <taxon>Betaproteobacteria</taxon>
        <taxon>Burkholderiales</taxon>
        <taxon>Oxalobacteraceae</taxon>
        <taxon>Noviherbaspirillum</taxon>
    </lineage>
</organism>
<gene>
    <name evidence="2" type="ORF">RY831_31175</name>
</gene>
<accession>A0ABU6JJA1</accession>
<sequence length="96" mass="10868">MKLDVVAEGVEDHCQPDGHGNQSRPMLILRLQRFYVAVIVDEVKGIVKLPARAVEVMSETEIDPRNLIHGIFKAECGRVLLLDVERFFTPLLSIDR</sequence>
<dbReference type="SUPFAM" id="SSF50341">
    <property type="entry name" value="CheW-like"/>
    <property type="match status" value="1"/>
</dbReference>
<dbReference type="InterPro" id="IPR002545">
    <property type="entry name" value="CheW-lke_dom"/>
</dbReference>
<dbReference type="EMBL" id="JAWIIV010000062">
    <property type="protein sequence ID" value="MEC4723600.1"/>
    <property type="molecule type" value="Genomic_DNA"/>
</dbReference>
<dbReference type="Pfam" id="PF01584">
    <property type="entry name" value="CheW"/>
    <property type="match status" value="1"/>
</dbReference>
<keyword evidence="3" id="KW-1185">Reference proteome</keyword>
<dbReference type="Gene3D" id="2.30.30.40">
    <property type="entry name" value="SH3 Domains"/>
    <property type="match status" value="1"/>
</dbReference>
<evidence type="ECO:0000313" key="2">
    <source>
        <dbReference type="EMBL" id="MEC4723600.1"/>
    </source>
</evidence>
<evidence type="ECO:0000259" key="1">
    <source>
        <dbReference type="Pfam" id="PF01584"/>
    </source>
</evidence>
<comment type="caution">
    <text evidence="2">The sequence shown here is derived from an EMBL/GenBank/DDBJ whole genome shotgun (WGS) entry which is preliminary data.</text>
</comment>
<name>A0ABU6JJA1_9BURK</name>